<dbReference type="GO" id="GO:0016020">
    <property type="term" value="C:membrane"/>
    <property type="evidence" value="ECO:0007669"/>
    <property type="project" value="UniProtKB-SubCell"/>
</dbReference>
<comment type="similarity">
    <text evidence="3">Belongs to the formin-like family. Class-I subfamily.</text>
</comment>
<reference evidence="5 6" key="1">
    <citation type="submission" date="2020-08" db="EMBL/GenBank/DDBJ databases">
        <title>Plant Genome Project.</title>
        <authorList>
            <person name="Zhang R.-G."/>
        </authorList>
    </citation>
    <scope>NUCLEOTIDE SEQUENCE [LARGE SCALE GENOMIC DNA]</scope>
    <source>
        <tissue evidence="5">Rhizome</tissue>
    </source>
</reference>
<gene>
    <name evidence="5" type="ORF">ZIOFF_053892</name>
</gene>
<keyword evidence="2" id="KW-0732">Signal</keyword>
<comment type="caution">
    <text evidence="5">The sequence shown here is derived from an EMBL/GenBank/DDBJ whole genome shotgun (WGS) entry which is preliminary data.</text>
</comment>
<comment type="subcellular location">
    <subcellularLocation>
        <location evidence="1">Membrane</location>
        <topology evidence="1">Single-pass membrane protein</topology>
    </subcellularLocation>
</comment>
<dbReference type="Proteomes" id="UP000734854">
    <property type="component" value="Unassembled WGS sequence"/>
</dbReference>
<dbReference type="GO" id="GO:0045010">
    <property type="term" value="P:actin nucleation"/>
    <property type="evidence" value="ECO:0007669"/>
    <property type="project" value="InterPro"/>
</dbReference>
<dbReference type="SUPFAM" id="SSF101447">
    <property type="entry name" value="Formin homology 2 domain (FH2 domain)"/>
    <property type="match status" value="1"/>
</dbReference>
<accession>A0A8J5FE63</accession>
<dbReference type="PANTHER" id="PTHR23213:SF354">
    <property type="entry name" value="FORMIN-LIKE PROTEIN 4"/>
    <property type="match status" value="1"/>
</dbReference>
<feature type="domain" description="FH2" evidence="4">
    <location>
        <begin position="72"/>
        <end position="194"/>
    </location>
</feature>
<dbReference type="Pfam" id="PF02181">
    <property type="entry name" value="FH2"/>
    <property type="match status" value="1"/>
</dbReference>
<dbReference type="AlphaFoldDB" id="A0A8J5FE63"/>
<dbReference type="GO" id="GO:0051015">
    <property type="term" value="F:actin filament binding"/>
    <property type="evidence" value="ECO:0007669"/>
    <property type="project" value="InterPro"/>
</dbReference>
<dbReference type="PANTHER" id="PTHR23213">
    <property type="entry name" value="FORMIN-RELATED"/>
    <property type="match status" value="1"/>
</dbReference>
<evidence type="ECO:0000313" key="6">
    <source>
        <dbReference type="Proteomes" id="UP000734854"/>
    </source>
</evidence>
<evidence type="ECO:0000256" key="1">
    <source>
        <dbReference type="ARBA" id="ARBA00004167"/>
    </source>
</evidence>
<evidence type="ECO:0000259" key="4">
    <source>
        <dbReference type="Pfam" id="PF02181"/>
    </source>
</evidence>
<dbReference type="InterPro" id="IPR027643">
    <property type="entry name" value="Formin-like_plant"/>
</dbReference>
<evidence type="ECO:0000256" key="3">
    <source>
        <dbReference type="ARBA" id="ARBA00025793"/>
    </source>
</evidence>
<dbReference type="EMBL" id="JACMSC010000015">
    <property type="protein sequence ID" value="KAG6485355.1"/>
    <property type="molecule type" value="Genomic_DNA"/>
</dbReference>
<protein>
    <recommendedName>
        <fullName evidence="4">FH2 domain-containing protein</fullName>
    </recommendedName>
</protein>
<proteinExistence type="inferred from homology"/>
<sequence length="195" mass="21479">MKRLVYSAADKRNLDGETAMNPFSRTRSVCPGLVHYVKKVPHGDEQLQRVGSTHPGGSRLILFCYAPHQLHRNNAQAFNLSVLCKLPDVKSIDGSTILLHFVVEEVVWSEGKPLVVNHNHDHGSTTLDRTTSWGSVGTREEREKDYIKLGLLVIGGINDEFASVKKVVGVFPNSLVDTCASLGASLTEIKQFLDS</sequence>
<dbReference type="InterPro" id="IPR015425">
    <property type="entry name" value="FH2_Formin"/>
</dbReference>
<evidence type="ECO:0000313" key="5">
    <source>
        <dbReference type="EMBL" id="KAG6485355.1"/>
    </source>
</evidence>
<dbReference type="Gene3D" id="1.20.58.2220">
    <property type="entry name" value="Formin, FH2 domain"/>
    <property type="match status" value="1"/>
</dbReference>
<name>A0A8J5FE63_ZINOF</name>
<evidence type="ECO:0000256" key="2">
    <source>
        <dbReference type="ARBA" id="ARBA00022729"/>
    </source>
</evidence>
<dbReference type="InterPro" id="IPR042201">
    <property type="entry name" value="FH2_Formin_sf"/>
</dbReference>
<keyword evidence="6" id="KW-1185">Reference proteome</keyword>
<organism evidence="5 6">
    <name type="scientific">Zingiber officinale</name>
    <name type="common">Ginger</name>
    <name type="synonym">Amomum zingiber</name>
    <dbReference type="NCBI Taxonomy" id="94328"/>
    <lineage>
        <taxon>Eukaryota</taxon>
        <taxon>Viridiplantae</taxon>
        <taxon>Streptophyta</taxon>
        <taxon>Embryophyta</taxon>
        <taxon>Tracheophyta</taxon>
        <taxon>Spermatophyta</taxon>
        <taxon>Magnoliopsida</taxon>
        <taxon>Liliopsida</taxon>
        <taxon>Zingiberales</taxon>
        <taxon>Zingiberaceae</taxon>
        <taxon>Zingiber</taxon>
    </lineage>
</organism>